<dbReference type="GO" id="GO:0008270">
    <property type="term" value="F:zinc ion binding"/>
    <property type="evidence" value="ECO:0007669"/>
    <property type="project" value="UniProtKB-KW"/>
</dbReference>
<evidence type="ECO:0000313" key="5">
    <source>
        <dbReference type="EMBL" id="OVA04354.1"/>
    </source>
</evidence>
<dbReference type="PANTHER" id="PTHR21319:SF20">
    <property type="entry name" value="E3 UBIQUITIN-PROTEIN LIGASE MIEL1"/>
    <property type="match status" value="1"/>
</dbReference>
<dbReference type="InterPro" id="IPR013083">
    <property type="entry name" value="Znf_RING/FYVE/PHD"/>
</dbReference>
<dbReference type="Pfam" id="PF00097">
    <property type="entry name" value="zf-C3HC4"/>
    <property type="match status" value="1"/>
</dbReference>
<dbReference type="GO" id="GO:0006511">
    <property type="term" value="P:ubiquitin-dependent protein catabolic process"/>
    <property type="evidence" value="ECO:0007669"/>
    <property type="project" value="TreeGrafter"/>
</dbReference>
<dbReference type="InterPro" id="IPR018957">
    <property type="entry name" value="Znf_C3HC4_RING-type"/>
</dbReference>
<evidence type="ECO:0000256" key="3">
    <source>
        <dbReference type="ARBA" id="ARBA00022833"/>
    </source>
</evidence>
<dbReference type="GO" id="GO:0005634">
    <property type="term" value="C:nucleus"/>
    <property type="evidence" value="ECO:0007669"/>
    <property type="project" value="TreeGrafter"/>
</dbReference>
<comment type="caution">
    <text evidence="5">The sequence shown here is derived from an EMBL/GenBank/DDBJ whole genome shotgun (WGS) entry which is preliminary data.</text>
</comment>
<evidence type="ECO:0000256" key="1">
    <source>
        <dbReference type="ARBA" id="ARBA00022723"/>
    </source>
</evidence>
<dbReference type="EMBL" id="MVGT01003318">
    <property type="protein sequence ID" value="OVA04354.1"/>
    <property type="molecule type" value="Genomic_DNA"/>
</dbReference>
<evidence type="ECO:0000313" key="6">
    <source>
        <dbReference type="Proteomes" id="UP000195402"/>
    </source>
</evidence>
<dbReference type="Proteomes" id="UP000195402">
    <property type="component" value="Unassembled WGS sequence"/>
</dbReference>
<dbReference type="InParanoid" id="A0A200Q1L6"/>
<keyword evidence="6" id="KW-1185">Reference proteome</keyword>
<proteinExistence type="predicted"/>
<keyword evidence="1" id="KW-0479">Metal-binding</keyword>
<accession>A0A200Q1L6</accession>
<protein>
    <submittedName>
        <fullName evidence="5">Zinc finger protein</fullName>
    </submittedName>
</protein>
<name>A0A200Q1L6_MACCD</name>
<keyword evidence="2" id="KW-0863">Zinc-finger</keyword>
<dbReference type="STRING" id="56857.A0A200Q1L6"/>
<dbReference type="AlphaFoldDB" id="A0A200Q1L6"/>
<dbReference type="OMA" id="CCKEMIS"/>
<dbReference type="GO" id="GO:0061630">
    <property type="term" value="F:ubiquitin protein ligase activity"/>
    <property type="evidence" value="ECO:0007669"/>
    <property type="project" value="TreeGrafter"/>
</dbReference>
<dbReference type="SUPFAM" id="SSF57850">
    <property type="entry name" value="RING/U-box"/>
    <property type="match status" value="1"/>
</dbReference>
<reference evidence="5 6" key="1">
    <citation type="journal article" date="2017" name="Mol. Plant">
        <title>The Genome of Medicinal Plant Macleaya cordata Provides New Insights into Benzylisoquinoline Alkaloids Metabolism.</title>
        <authorList>
            <person name="Liu X."/>
            <person name="Liu Y."/>
            <person name="Huang P."/>
            <person name="Ma Y."/>
            <person name="Qing Z."/>
            <person name="Tang Q."/>
            <person name="Cao H."/>
            <person name="Cheng P."/>
            <person name="Zheng Y."/>
            <person name="Yuan Z."/>
            <person name="Zhou Y."/>
            <person name="Liu J."/>
            <person name="Tang Z."/>
            <person name="Zhuo Y."/>
            <person name="Zhang Y."/>
            <person name="Yu L."/>
            <person name="Huang J."/>
            <person name="Yang P."/>
            <person name="Peng Q."/>
            <person name="Zhang J."/>
            <person name="Jiang W."/>
            <person name="Zhang Z."/>
            <person name="Lin K."/>
            <person name="Ro D.K."/>
            <person name="Chen X."/>
            <person name="Xiong X."/>
            <person name="Shang Y."/>
            <person name="Huang S."/>
            <person name="Zeng J."/>
        </authorList>
    </citation>
    <scope>NUCLEOTIDE SEQUENCE [LARGE SCALE GENOMIC DNA]</scope>
    <source>
        <strain evidence="6">cv. BLH2017</strain>
        <tissue evidence="5">Root</tissue>
    </source>
</reference>
<evidence type="ECO:0000259" key="4">
    <source>
        <dbReference type="Pfam" id="PF00097"/>
    </source>
</evidence>
<dbReference type="PANTHER" id="PTHR21319">
    <property type="entry name" value="RING FINGER AND CHY ZINC FINGER DOMAIN-CONTAINING PROTEIN 1"/>
    <property type="match status" value="1"/>
</dbReference>
<sequence>MSYLFPSTMQYLFDSLKETTVLKCGHTLHSDCLHEMAKRNQYCCPICSRSVYDMSKAWKLIDEEVQRT</sequence>
<dbReference type="OrthoDB" id="411372at2759"/>
<keyword evidence="3" id="KW-0862">Zinc</keyword>
<gene>
    <name evidence="5" type="ORF">BVC80_1395g64</name>
</gene>
<feature type="domain" description="Zinc finger C3HC4 RING-type" evidence="4">
    <location>
        <begin position="14"/>
        <end position="47"/>
    </location>
</feature>
<dbReference type="Gene3D" id="3.30.40.10">
    <property type="entry name" value="Zinc/RING finger domain, C3HC4 (zinc finger)"/>
    <property type="match status" value="1"/>
</dbReference>
<organism evidence="5 6">
    <name type="scientific">Macleaya cordata</name>
    <name type="common">Five-seeded plume-poppy</name>
    <name type="synonym">Bocconia cordata</name>
    <dbReference type="NCBI Taxonomy" id="56857"/>
    <lineage>
        <taxon>Eukaryota</taxon>
        <taxon>Viridiplantae</taxon>
        <taxon>Streptophyta</taxon>
        <taxon>Embryophyta</taxon>
        <taxon>Tracheophyta</taxon>
        <taxon>Spermatophyta</taxon>
        <taxon>Magnoliopsida</taxon>
        <taxon>Ranunculales</taxon>
        <taxon>Papaveraceae</taxon>
        <taxon>Papaveroideae</taxon>
        <taxon>Macleaya</taxon>
    </lineage>
</organism>
<evidence type="ECO:0000256" key="2">
    <source>
        <dbReference type="ARBA" id="ARBA00022771"/>
    </source>
</evidence>
<dbReference type="GO" id="GO:0016567">
    <property type="term" value="P:protein ubiquitination"/>
    <property type="evidence" value="ECO:0007669"/>
    <property type="project" value="TreeGrafter"/>
</dbReference>